<dbReference type="RefSeq" id="WP_102747953.1">
    <property type="nucleotide sequence ID" value="NZ_PJLB01000004.1"/>
</dbReference>
<comment type="caution">
    <text evidence="1">The sequence shown here is derived from an EMBL/GenBank/DDBJ whole genome shotgun (WGS) entry which is preliminary data.</text>
</comment>
<protein>
    <submittedName>
        <fullName evidence="1">Uncharacterized protein</fullName>
    </submittedName>
</protein>
<organism evidence="1 2">
    <name type="scientific">Akkermansia muciniphila</name>
    <dbReference type="NCBI Taxonomy" id="239935"/>
    <lineage>
        <taxon>Bacteria</taxon>
        <taxon>Pseudomonadati</taxon>
        <taxon>Verrucomicrobiota</taxon>
        <taxon>Verrucomicrobiia</taxon>
        <taxon>Verrucomicrobiales</taxon>
        <taxon>Akkermansiaceae</taxon>
        <taxon>Akkermansia</taxon>
    </lineage>
</organism>
<gene>
    <name evidence="1" type="ORF">CXT95_01125</name>
</gene>
<evidence type="ECO:0000313" key="2">
    <source>
        <dbReference type="Proteomes" id="UP000236075"/>
    </source>
</evidence>
<sequence length="107" mass="12402">MNAEQKDILKYGEALGILKERKSLMRFTEGFKECGDYHGEPRIMYGVEDAIRDAWQKRAACRAWVPMEDRYCNNCLHFKLPASNSPCAKCSQWADPVNWEPRKEGES</sequence>
<dbReference type="EMBL" id="PJLB01000004">
    <property type="protein sequence ID" value="PND05054.1"/>
    <property type="molecule type" value="Genomic_DNA"/>
</dbReference>
<dbReference type="Proteomes" id="UP000236075">
    <property type="component" value="Unassembled WGS sequence"/>
</dbReference>
<reference evidence="1 2" key="1">
    <citation type="journal article" date="2017" name="BMC Genomics">
        <title>Genome sequencing of 39 Akkermansia muciniphila isolates reveals its population structure, genomic and functional diverisity, and global distribution in mammalian gut microbiotas.</title>
        <authorList>
            <person name="Guo X."/>
            <person name="Li S."/>
            <person name="Zhang J."/>
            <person name="Wu F."/>
            <person name="Li X."/>
            <person name="Wu D."/>
            <person name="Zhang M."/>
            <person name="Ou Z."/>
            <person name="Jie Z."/>
            <person name="Yan Q."/>
            <person name="Li P."/>
            <person name="Yi J."/>
            <person name="Peng Y."/>
        </authorList>
    </citation>
    <scope>NUCLEOTIDE SEQUENCE [LARGE SCALE GENOMIC DNA]</scope>
    <source>
        <strain evidence="1 2">GP28</strain>
    </source>
</reference>
<evidence type="ECO:0000313" key="1">
    <source>
        <dbReference type="EMBL" id="PND05054.1"/>
    </source>
</evidence>
<dbReference type="AlphaFoldDB" id="A0AAX0WNC1"/>
<accession>A0AAX0WNC1</accession>
<proteinExistence type="predicted"/>
<name>A0AAX0WNC1_9BACT</name>